<feature type="zinc finger region" description="C4-type" evidence="10">
    <location>
        <begin position="7"/>
        <end position="37"/>
    </location>
</feature>
<dbReference type="GO" id="GO:1990904">
    <property type="term" value="C:ribonucleoprotein complex"/>
    <property type="evidence" value="ECO:0007669"/>
    <property type="project" value="UniProtKB-KW"/>
</dbReference>
<accession>A0A7C4BBU1</accession>
<protein>
    <recommendedName>
        <fullName evidence="10">Large ribosomal subunit protein eL24</fullName>
    </recommendedName>
</protein>
<comment type="similarity">
    <text evidence="1 10">Belongs to the eukaryotic ribosomal protein eL24 family.</text>
</comment>
<comment type="cofactor">
    <cofactor evidence="10">
        <name>Zn(2+)</name>
        <dbReference type="ChEBI" id="CHEBI:29105"/>
    </cofactor>
    <text evidence="10">Binds 1 zinc ion per subunit.</text>
</comment>
<dbReference type="Gene3D" id="2.30.170.20">
    <property type="entry name" value="Ribosomal protein L24e"/>
    <property type="match status" value="1"/>
</dbReference>
<dbReference type="InterPro" id="IPR023442">
    <property type="entry name" value="Ribosomal_eL24_CS"/>
</dbReference>
<dbReference type="AlphaFoldDB" id="A0A7C4BBU1"/>
<evidence type="ECO:0000256" key="5">
    <source>
        <dbReference type="ARBA" id="ARBA00022833"/>
    </source>
</evidence>
<dbReference type="CDD" id="cd00472">
    <property type="entry name" value="Ribosomal_L24e_L24"/>
    <property type="match status" value="1"/>
</dbReference>
<evidence type="ECO:0000256" key="7">
    <source>
        <dbReference type="ARBA" id="ARBA00022980"/>
    </source>
</evidence>
<dbReference type="PROSITE" id="PS01073">
    <property type="entry name" value="RIBOSOMAL_L24E"/>
    <property type="match status" value="1"/>
</dbReference>
<feature type="binding site" evidence="10">
    <location>
        <position position="37"/>
    </location>
    <ligand>
        <name>Zn(2+)</name>
        <dbReference type="ChEBI" id="CHEBI:29105"/>
    </ligand>
</feature>
<keyword evidence="3 10" id="KW-0699">rRNA-binding</keyword>
<dbReference type="GO" id="GO:0005840">
    <property type="term" value="C:ribosome"/>
    <property type="evidence" value="ECO:0007669"/>
    <property type="project" value="UniProtKB-KW"/>
</dbReference>
<evidence type="ECO:0000256" key="3">
    <source>
        <dbReference type="ARBA" id="ARBA00022730"/>
    </source>
</evidence>
<reference evidence="12" key="1">
    <citation type="journal article" date="2020" name="mSystems">
        <title>Genome- and Community-Level Interaction Insights into Carbon Utilization and Element Cycling Functions of Hydrothermarchaeota in Hydrothermal Sediment.</title>
        <authorList>
            <person name="Zhou Z."/>
            <person name="Liu Y."/>
            <person name="Xu W."/>
            <person name="Pan J."/>
            <person name="Luo Z.H."/>
            <person name="Li M."/>
        </authorList>
    </citation>
    <scope>NUCLEOTIDE SEQUENCE [LARGE SCALE GENOMIC DNA]</scope>
    <source>
        <strain evidence="12">SpSt-732</strain>
    </source>
</reference>
<name>A0A7C4BBU1_9CREN</name>
<proteinExistence type="inferred from homology"/>
<keyword evidence="5 10" id="KW-0862">Zinc</keyword>
<dbReference type="InterPro" id="IPR038630">
    <property type="entry name" value="L24e/L24_sf"/>
</dbReference>
<dbReference type="GO" id="GO:0008270">
    <property type="term" value="F:zinc ion binding"/>
    <property type="evidence" value="ECO:0007669"/>
    <property type="project" value="UniProtKB-UniRule"/>
</dbReference>
<gene>
    <name evidence="10" type="primary">rpl24e</name>
    <name evidence="12" type="ORF">ENV14_00015</name>
</gene>
<dbReference type="SMART" id="SM00746">
    <property type="entry name" value="TRASH"/>
    <property type="match status" value="1"/>
</dbReference>
<evidence type="ECO:0000256" key="10">
    <source>
        <dbReference type="HAMAP-Rule" id="MF_00773"/>
    </source>
</evidence>
<dbReference type="InterPro" id="IPR056366">
    <property type="entry name" value="Ribosomal_eL24"/>
</dbReference>
<keyword evidence="6 10" id="KW-0694">RNA-binding</keyword>
<dbReference type="InterPro" id="IPR000988">
    <property type="entry name" value="Ribosomal_eL24-rel_N"/>
</dbReference>
<sequence>MVSKHVCSFCGNPIEPGTGLMFVRNDGSVMWFCSSKCYKNFKMGRDPKKLPWTKLYLGKSRR</sequence>
<dbReference type="PANTHER" id="PTHR10792:SF1">
    <property type="entry name" value="RIBOSOMAL PROTEIN L24"/>
    <property type="match status" value="1"/>
</dbReference>
<evidence type="ECO:0000256" key="9">
    <source>
        <dbReference type="ARBA" id="ARBA00062681"/>
    </source>
</evidence>
<dbReference type="Pfam" id="PF01246">
    <property type="entry name" value="Ribosomal_L24e"/>
    <property type="match status" value="1"/>
</dbReference>
<comment type="caution">
    <text evidence="12">The sequence shown here is derived from an EMBL/GenBank/DDBJ whole genome shotgun (WGS) entry which is preliminary data.</text>
</comment>
<keyword evidence="7 10" id="KW-0689">Ribosomal protein</keyword>
<dbReference type="GO" id="GO:0019843">
    <property type="term" value="F:rRNA binding"/>
    <property type="evidence" value="ECO:0007669"/>
    <property type="project" value="UniProtKB-UniRule"/>
</dbReference>
<dbReference type="PANTHER" id="PTHR10792">
    <property type="entry name" value="60S RIBOSOMAL PROTEIN L24"/>
    <property type="match status" value="1"/>
</dbReference>
<feature type="domain" description="TRASH" evidence="11">
    <location>
        <begin position="7"/>
        <end position="45"/>
    </location>
</feature>
<evidence type="ECO:0000256" key="2">
    <source>
        <dbReference type="ARBA" id="ARBA00022723"/>
    </source>
</evidence>
<dbReference type="GO" id="GO:0006412">
    <property type="term" value="P:translation"/>
    <property type="evidence" value="ECO:0007669"/>
    <property type="project" value="UniProtKB-UniRule"/>
</dbReference>
<comment type="function">
    <text evidence="10">Binds to the 23S rRNA.</text>
</comment>
<feature type="binding site" evidence="10">
    <location>
        <position position="33"/>
    </location>
    <ligand>
        <name>Zn(2+)</name>
        <dbReference type="ChEBI" id="CHEBI:29105"/>
    </ligand>
</feature>
<evidence type="ECO:0000256" key="8">
    <source>
        <dbReference type="ARBA" id="ARBA00023274"/>
    </source>
</evidence>
<dbReference type="NCBIfam" id="NF034186">
    <property type="entry name" value="PRK14891.1-1"/>
    <property type="match status" value="1"/>
</dbReference>
<dbReference type="HAMAP" id="MF_00773">
    <property type="entry name" value="Ribosomal_eL24"/>
    <property type="match status" value="1"/>
</dbReference>
<evidence type="ECO:0000256" key="1">
    <source>
        <dbReference type="ARBA" id="ARBA00005647"/>
    </source>
</evidence>
<dbReference type="InterPro" id="IPR011017">
    <property type="entry name" value="TRASH_dom"/>
</dbReference>
<comment type="subunit">
    <text evidence="9 10">Part of the 50S ribosomal subunit. Forms a cluster with proteins L3 and L14.</text>
</comment>
<keyword evidence="2 10" id="KW-0479">Metal-binding</keyword>
<dbReference type="GO" id="GO:0003735">
    <property type="term" value="F:structural constituent of ribosome"/>
    <property type="evidence" value="ECO:0007669"/>
    <property type="project" value="InterPro"/>
</dbReference>
<feature type="binding site" evidence="10">
    <location>
        <position position="10"/>
    </location>
    <ligand>
        <name>Zn(2+)</name>
        <dbReference type="ChEBI" id="CHEBI:29105"/>
    </ligand>
</feature>
<keyword evidence="4 10" id="KW-0863">Zinc-finger</keyword>
<dbReference type="SUPFAM" id="SSF57716">
    <property type="entry name" value="Glucocorticoid receptor-like (DNA-binding domain)"/>
    <property type="match status" value="1"/>
</dbReference>
<dbReference type="EMBL" id="DTFF01000001">
    <property type="protein sequence ID" value="HGI86776.1"/>
    <property type="molecule type" value="Genomic_DNA"/>
</dbReference>
<evidence type="ECO:0000256" key="4">
    <source>
        <dbReference type="ARBA" id="ARBA00022771"/>
    </source>
</evidence>
<evidence type="ECO:0000256" key="6">
    <source>
        <dbReference type="ARBA" id="ARBA00022884"/>
    </source>
</evidence>
<evidence type="ECO:0000259" key="11">
    <source>
        <dbReference type="SMART" id="SM00746"/>
    </source>
</evidence>
<evidence type="ECO:0000313" key="12">
    <source>
        <dbReference type="EMBL" id="HGI86776.1"/>
    </source>
</evidence>
<dbReference type="InterPro" id="IPR055345">
    <property type="entry name" value="Ribosomal_eL24-rel_arc"/>
</dbReference>
<keyword evidence="8 10" id="KW-0687">Ribonucleoprotein</keyword>
<dbReference type="FunFam" id="2.30.170.20:FF:000001">
    <property type="entry name" value="probable ribosome biogenesis protein RLP24"/>
    <property type="match status" value="1"/>
</dbReference>
<feature type="binding site" evidence="10">
    <location>
        <position position="7"/>
    </location>
    <ligand>
        <name>Zn(2+)</name>
        <dbReference type="ChEBI" id="CHEBI:29105"/>
    </ligand>
</feature>
<organism evidence="12">
    <name type="scientific">Ignisphaera aggregans</name>
    <dbReference type="NCBI Taxonomy" id="334771"/>
    <lineage>
        <taxon>Archaea</taxon>
        <taxon>Thermoproteota</taxon>
        <taxon>Thermoprotei</taxon>
        <taxon>Desulfurococcales</taxon>
        <taxon>Desulfurococcaceae</taxon>
        <taxon>Ignisphaera</taxon>
    </lineage>
</organism>